<dbReference type="Proteomes" id="UP000824204">
    <property type="component" value="Unassembled WGS sequence"/>
</dbReference>
<comment type="similarity">
    <text evidence="1">Belongs to the site-specific recombinase resolvase family.</text>
</comment>
<dbReference type="Gene3D" id="3.40.50.1390">
    <property type="entry name" value="Resolvase, N-terminal catalytic domain"/>
    <property type="match status" value="1"/>
</dbReference>
<gene>
    <name evidence="3" type="ORF">H9741_08445</name>
</gene>
<reference evidence="3" key="1">
    <citation type="journal article" date="2021" name="PeerJ">
        <title>Extensive microbial diversity within the chicken gut microbiome revealed by metagenomics and culture.</title>
        <authorList>
            <person name="Gilroy R."/>
            <person name="Ravi A."/>
            <person name="Getino M."/>
            <person name="Pursley I."/>
            <person name="Horton D.L."/>
            <person name="Alikhan N.F."/>
            <person name="Baker D."/>
            <person name="Gharbi K."/>
            <person name="Hall N."/>
            <person name="Watson M."/>
            <person name="Adriaenssens E.M."/>
            <person name="Foster-Nyarko E."/>
            <person name="Jarju S."/>
            <person name="Secka A."/>
            <person name="Antonio M."/>
            <person name="Oren A."/>
            <person name="Chaudhuri R.R."/>
            <person name="La Ragione R."/>
            <person name="Hildebrand F."/>
            <person name="Pallen M.J."/>
        </authorList>
    </citation>
    <scope>NUCLEOTIDE SEQUENCE</scope>
    <source>
        <strain evidence="3">811</strain>
    </source>
</reference>
<dbReference type="PANTHER" id="PTHR30461">
    <property type="entry name" value="DNA-INVERTASE FROM LAMBDOID PROPHAGE"/>
    <property type="match status" value="1"/>
</dbReference>
<dbReference type="SUPFAM" id="SSF53041">
    <property type="entry name" value="Resolvase-like"/>
    <property type="match status" value="1"/>
</dbReference>
<dbReference type="InterPro" id="IPR050639">
    <property type="entry name" value="SSR_resolvase"/>
</dbReference>
<dbReference type="CDD" id="cd03768">
    <property type="entry name" value="SR_ResInv"/>
    <property type="match status" value="1"/>
</dbReference>
<reference evidence="3" key="2">
    <citation type="submission" date="2021-04" db="EMBL/GenBank/DDBJ databases">
        <authorList>
            <person name="Gilroy R."/>
        </authorList>
    </citation>
    <scope>NUCLEOTIDE SEQUENCE</scope>
    <source>
        <strain evidence="3">811</strain>
    </source>
</reference>
<protein>
    <submittedName>
        <fullName evidence="3">Recombinase family protein</fullName>
    </submittedName>
</protein>
<dbReference type="GO" id="GO:0003677">
    <property type="term" value="F:DNA binding"/>
    <property type="evidence" value="ECO:0007669"/>
    <property type="project" value="InterPro"/>
</dbReference>
<proteinExistence type="inferred from homology"/>
<name>A0A9D2AG33_9FIRM</name>
<dbReference type="Pfam" id="PF00239">
    <property type="entry name" value="Resolvase"/>
    <property type="match status" value="1"/>
</dbReference>
<dbReference type="InterPro" id="IPR006119">
    <property type="entry name" value="Resolv_N"/>
</dbReference>
<organism evidence="3 4">
    <name type="scientific">Candidatus Borkfalkia faecipullorum</name>
    <dbReference type="NCBI Taxonomy" id="2838510"/>
    <lineage>
        <taxon>Bacteria</taxon>
        <taxon>Bacillati</taxon>
        <taxon>Bacillota</taxon>
        <taxon>Clostridia</taxon>
        <taxon>Christensenellales</taxon>
        <taxon>Christensenellaceae</taxon>
        <taxon>Candidatus Borkfalkia</taxon>
    </lineage>
</organism>
<sequence length="204" mass="23494">MKTYGYARVSAKDQNLARQLDSFKRLGIPRQNIYAEKSSGKDFCRTEYLKLRGVLQKDDLLVVQSLDRLGRNYDQITEEWRKITQSIGANILVLDMPLLDTRSRSDTLLGKFVSNLVLEVLSFVAENERSNIRARQAEGIRLAKERGVKFGRPKTSLSQNFTYVAQNYVQGKISLRDSLTELSLSRSAFYRRLALWRHSKKKAN</sequence>
<dbReference type="EMBL" id="DXFX01000108">
    <property type="protein sequence ID" value="HIX08484.1"/>
    <property type="molecule type" value="Genomic_DNA"/>
</dbReference>
<feature type="domain" description="Resolvase/invertase-type recombinase catalytic" evidence="2">
    <location>
        <begin position="2"/>
        <end position="147"/>
    </location>
</feature>
<dbReference type="InterPro" id="IPR036162">
    <property type="entry name" value="Resolvase-like_N_sf"/>
</dbReference>
<evidence type="ECO:0000256" key="1">
    <source>
        <dbReference type="ARBA" id="ARBA00009913"/>
    </source>
</evidence>
<dbReference type="SMART" id="SM00857">
    <property type="entry name" value="Resolvase"/>
    <property type="match status" value="1"/>
</dbReference>
<dbReference type="PROSITE" id="PS51736">
    <property type="entry name" value="RECOMBINASES_3"/>
    <property type="match status" value="1"/>
</dbReference>
<evidence type="ECO:0000259" key="2">
    <source>
        <dbReference type="PROSITE" id="PS51736"/>
    </source>
</evidence>
<evidence type="ECO:0000313" key="3">
    <source>
        <dbReference type="EMBL" id="HIX08484.1"/>
    </source>
</evidence>
<dbReference type="GO" id="GO:0000150">
    <property type="term" value="F:DNA strand exchange activity"/>
    <property type="evidence" value="ECO:0007669"/>
    <property type="project" value="InterPro"/>
</dbReference>
<evidence type="ECO:0000313" key="4">
    <source>
        <dbReference type="Proteomes" id="UP000824204"/>
    </source>
</evidence>
<dbReference type="PANTHER" id="PTHR30461:SF26">
    <property type="entry name" value="RESOLVASE HOMOLOG YNEB"/>
    <property type="match status" value="1"/>
</dbReference>
<comment type="caution">
    <text evidence="3">The sequence shown here is derived from an EMBL/GenBank/DDBJ whole genome shotgun (WGS) entry which is preliminary data.</text>
</comment>
<dbReference type="AlphaFoldDB" id="A0A9D2AG33"/>
<accession>A0A9D2AG33</accession>